<feature type="short sequence motif" description="GXGXXG" evidence="2">
    <location>
        <begin position="14"/>
        <end position="19"/>
    </location>
</feature>
<evidence type="ECO:0000256" key="2">
    <source>
        <dbReference type="PROSITE-ProRule" id="PRU01161"/>
    </source>
</evidence>
<feature type="domain" description="PNPLA" evidence="4">
    <location>
        <begin position="10"/>
        <end position="200"/>
    </location>
</feature>
<dbReference type="Gene3D" id="3.40.1090.10">
    <property type="entry name" value="Cytosolic phospholipase A2 catalytic domain"/>
    <property type="match status" value="1"/>
</dbReference>
<evidence type="ECO:0000259" key="4">
    <source>
        <dbReference type="PROSITE" id="PS51635"/>
    </source>
</evidence>
<dbReference type="InterPro" id="IPR035992">
    <property type="entry name" value="Ricin_B-like_lectins"/>
</dbReference>
<dbReference type="PROSITE" id="PS51635">
    <property type="entry name" value="PNPLA"/>
    <property type="match status" value="1"/>
</dbReference>
<dbReference type="RefSeq" id="WP_307687017.1">
    <property type="nucleotide sequence ID" value="NZ_JAUSRD010000022.1"/>
</dbReference>
<keyword evidence="1 2" id="KW-0443">Lipid metabolism</keyword>
<dbReference type="PANTHER" id="PTHR24138:SF10">
    <property type="entry name" value="PHOSPHOLIPASE A2"/>
    <property type="match status" value="1"/>
</dbReference>
<dbReference type="InterPro" id="IPR016035">
    <property type="entry name" value="Acyl_Trfase/lysoPLipase"/>
</dbReference>
<dbReference type="SUPFAM" id="SSF50370">
    <property type="entry name" value="Ricin B-like lectins"/>
    <property type="match status" value="1"/>
</dbReference>
<dbReference type="SUPFAM" id="SSF52151">
    <property type="entry name" value="FabD/lysophospholipase-like"/>
    <property type="match status" value="1"/>
</dbReference>
<evidence type="ECO:0000313" key="6">
    <source>
        <dbReference type="Proteomes" id="UP001242045"/>
    </source>
</evidence>
<dbReference type="EMBL" id="JAUSRD010000022">
    <property type="protein sequence ID" value="MDP9896881.1"/>
    <property type="molecule type" value="Genomic_DNA"/>
</dbReference>
<dbReference type="GO" id="GO:0016042">
    <property type="term" value="P:lipid catabolic process"/>
    <property type="evidence" value="ECO:0007669"/>
    <property type="project" value="UniProtKB-UniRule"/>
</dbReference>
<feature type="short sequence motif" description="DGA/G" evidence="2">
    <location>
        <begin position="187"/>
        <end position="189"/>
    </location>
</feature>
<dbReference type="PANTHER" id="PTHR24138">
    <property type="entry name" value="INTRACELLLAR PHOSPHOLIPASE A FAMILY"/>
    <property type="match status" value="1"/>
</dbReference>
<dbReference type="CDD" id="cd00161">
    <property type="entry name" value="beta-trefoil_Ricin-like"/>
    <property type="match status" value="1"/>
</dbReference>
<gene>
    <name evidence="5" type="ORF">J2W31_006023</name>
</gene>
<dbReference type="Proteomes" id="UP001242045">
    <property type="component" value="Unassembled WGS sequence"/>
</dbReference>
<protein>
    <recommendedName>
        <fullName evidence="4">PNPLA domain-containing protein</fullName>
    </recommendedName>
</protein>
<keyword evidence="2" id="KW-0442">Lipid degradation</keyword>
<organism evidence="5 6">
    <name type="scientific">Variovorax boronicumulans</name>
    <dbReference type="NCBI Taxonomy" id="436515"/>
    <lineage>
        <taxon>Bacteria</taxon>
        <taxon>Pseudomonadati</taxon>
        <taxon>Pseudomonadota</taxon>
        <taxon>Betaproteobacteria</taxon>
        <taxon>Burkholderiales</taxon>
        <taxon>Comamonadaceae</taxon>
        <taxon>Variovorax</taxon>
    </lineage>
</organism>
<evidence type="ECO:0000256" key="3">
    <source>
        <dbReference type="SAM" id="MobiDB-lite"/>
    </source>
</evidence>
<reference evidence="5" key="1">
    <citation type="submission" date="2023-07" db="EMBL/GenBank/DDBJ databases">
        <title>Sorghum-associated microbial communities from plants grown in Nebraska, USA.</title>
        <authorList>
            <person name="Schachtman D."/>
        </authorList>
    </citation>
    <scope>NUCLEOTIDE SEQUENCE</scope>
    <source>
        <strain evidence="5">DS3754</strain>
    </source>
</reference>
<dbReference type="InterPro" id="IPR047156">
    <property type="entry name" value="Teg/CotR/CapV-like"/>
</dbReference>
<name>A0AAW8DAT7_9BURK</name>
<proteinExistence type="predicted"/>
<accession>A0AAW8DAT7</accession>
<dbReference type="GO" id="GO:0016787">
    <property type="term" value="F:hydrolase activity"/>
    <property type="evidence" value="ECO:0007669"/>
    <property type="project" value="UniProtKB-UniRule"/>
</dbReference>
<dbReference type="Pfam" id="PF01734">
    <property type="entry name" value="Patatin"/>
    <property type="match status" value="1"/>
</dbReference>
<dbReference type="AlphaFoldDB" id="A0AAW8DAT7"/>
<feature type="active site" description="Nucleophile" evidence="2">
    <location>
        <position position="48"/>
    </location>
</feature>
<keyword evidence="2" id="KW-0378">Hydrolase</keyword>
<dbReference type="InterPro" id="IPR002641">
    <property type="entry name" value="PNPLA_dom"/>
</dbReference>
<feature type="active site" description="Proton acceptor" evidence="2">
    <location>
        <position position="187"/>
    </location>
</feature>
<feature type="short sequence motif" description="GXSXG" evidence="2">
    <location>
        <begin position="46"/>
        <end position="50"/>
    </location>
</feature>
<comment type="caution">
    <text evidence="5">The sequence shown here is derived from an EMBL/GenBank/DDBJ whole genome shotgun (WGS) entry which is preliminary data.</text>
</comment>
<evidence type="ECO:0000313" key="5">
    <source>
        <dbReference type="EMBL" id="MDP9896881.1"/>
    </source>
</evidence>
<evidence type="ECO:0000256" key="1">
    <source>
        <dbReference type="ARBA" id="ARBA00023098"/>
    </source>
</evidence>
<dbReference type="Gene3D" id="2.80.10.50">
    <property type="match status" value="1"/>
</dbReference>
<feature type="region of interest" description="Disordered" evidence="3">
    <location>
        <begin position="343"/>
        <end position="374"/>
    </location>
</feature>
<sequence>MDPNQNFTILSFVGGGIRGLMSATILQRLSQPPYDTLINQTTMLAGCSTGSIITSELLAGTKPQGLIELFTGSEIGFYNNMNDKPDAPAYPMIDVLYSQEQLHGDTPVSRAGKDVLLVSFNVGALKTNPDGRVVPKPWDTLMFTNLLGTEQDQQSGLDGNSSTPIAIAACSSGAMPGQLGSVEGNVDGAFFNHDPTLAAICLAVHNGVPLEKIVAITIGTGLMPDWLASDTANWGAKQWMNGDGNPFDNTPPFLMNQTQPSPILDMCLNGTSANMMPRLCKMLLGDRYVNINPRLPCFIPENSTSPQAINLLQRHGESGDPENFEKAQALLRDYWPKSCPPINTTISPPPNTGGVKTPASVPSKPKAATSNAAPGATPGHGEFFFIQHKESGLVLDVYKEQTAPGTPVIFYEKHKAPHSLANQLWQFVPSEENPGWWYLQAQLSSDIVLTLADAPVPSPAPVITMEKKDRAGKPSQLWSLISTEELGWWFIQCKAKFARVHLTNPDAISPFVIGRGSNGQPDPIAVGVTLDYAADEPMSWGFMKVPDAQ</sequence>